<dbReference type="InterPro" id="IPR007009">
    <property type="entry name" value="Shq1_C"/>
</dbReference>
<dbReference type="HOGENOM" id="CLU_030217_0_0_1"/>
<dbReference type="OMA" id="HNIESAW"/>
<dbReference type="Pfam" id="PF21413">
    <property type="entry name" value="SHQ1-like_CS"/>
    <property type="match status" value="1"/>
</dbReference>
<dbReference type="eggNOG" id="KOG3247">
    <property type="taxonomic scope" value="Eukaryota"/>
</dbReference>
<comment type="similarity">
    <text evidence="1">Belongs to the SHQ1 family.</text>
</comment>
<protein>
    <recommendedName>
        <fullName evidence="3">CS domain-containing protein</fullName>
    </recommendedName>
</protein>
<dbReference type="GO" id="GO:0005654">
    <property type="term" value="C:nucleoplasm"/>
    <property type="evidence" value="ECO:0007669"/>
    <property type="project" value="TreeGrafter"/>
</dbReference>
<dbReference type="AlphaFoldDB" id="K3WH83"/>
<feature type="region of interest" description="Disordered" evidence="2">
    <location>
        <begin position="125"/>
        <end position="154"/>
    </location>
</feature>
<keyword evidence="5" id="KW-1185">Reference proteome</keyword>
<dbReference type="InterPro" id="IPR048696">
    <property type="entry name" value="SHQ1-like_CS"/>
</dbReference>
<dbReference type="GO" id="GO:0051082">
    <property type="term" value="F:unfolded protein binding"/>
    <property type="evidence" value="ECO:0007669"/>
    <property type="project" value="TreeGrafter"/>
</dbReference>
<sequence>MPTIPRFHVTQDATWVFVHVHVPYVRVSEMEFYVDGTHFTFFCKPFLLKLQFPHDVVDDELAKAVYDPNKDHGTIVVHLPKKEPGQEFEDLDMLTKLLQPKEPPIDLKMTSAKANAPLIEVLNSSSTDASEAETQSGADSAQQQATQVQAKPTNSSLLDLEDRVGVAAAPGLATSAAAEPETVRITNLKPTYGFNNAYSDFFRVWHGEVTEILSLPDPENIPADQRRVLREAAEEEQFDVERYLLDFLNKDDDMYYDLAMNYEPFWTQYPVVARPVQSLRSEPEKKKSPLIMEVVSVSSSTFTGDSSAAESNVTAQLQGLQINDSSTTAASFFSDADRELLLRLPHKEYLVERGSKDEAVLVGGLVDILIGFTYDQLTSQGDSSIESTWTISIISPTLGWLDTTSDLRAVVRTAVRRILSFPFLRQYDLAMRVLKETTEILKRGKRVVLRALLELYRVVEKSETQYLLNTLYIQDYCVWIQSVADEQLLALSEQLTTHVDSFQKADTGWGLEAIERSLLEEDEEGDDDASSSSEAEDDSNSEEDESSSEEEESDDEGKDTTAPKTAA</sequence>
<feature type="region of interest" description="Disordered" evidence="2">
    <location>
        <begin position="516"/>
        <end position="567"/>
    </location>
</feature>
<evidence type="ECO:0000259" key="3">
    <source>
        <dbReference type="PROSITE" id="PS51203"/>
    </source>
</evidence>
<evidence type="ECO:0000313" key="5">
    <source>
        <dbReference type="Proteomes" id="UP000019132"/>
    </source>
</evidence>
<name>K3WH83_GLOUD</name>
<dbReference type="Pfam" id="PF04925">
    <property type="entry name" value="SHQ1"/>
    <property type="match status" value="1"/>
</dbReference>
<dbReference type="Proteomes" id="UP000019132">
    <property type="component" value="Unassembled WGS sequence"/>
</dbReference>
<dbReference type="PANTHER" id="PTHR12967:SF0">
    <property type="entry name" value="PROTEIN SHQ1 HOMOLOG"/>
    <property type="match status" value="1"/>
</dbReference>
<reference evidence="4" key="3">
    <citation type="submission" date="2015-02" db="UniProtKB">
        <authorList>
            <consortium name="EnsemblProtists"/>
        </authorList>
    </citation>
    <scope>IDENTIFICATION</scope>
    <source>
        <strain evidence="4">DAOM BR144</strain>
    </source>
</reference>
<dbReference type="VEuPathDB" id="FungiDB:PYU1_G004315"/>
<dbReference type="GO" id="GO:0000493">
    <property type="term" value="P:box H/ACA snoRNP assembly"/>
    <property type="evidence" value="ECO:0007669"/>
    <property type="project" value="InterPro"/>
</dbReference>
<proteinExistence type="inferred from homology"/>
<evidence type="ECO:0000256" key="2">
    <source>
        <dbReference type="SAM" id="MobiDB-lite"/>
    </source>
</evidence>
<dbReference type="SUPFAM" id="SSF49764">
    <property type="entry name" value="HSP20-like chaperones"/>
    <property type="match status" value="1"/>
</dbReference>
<feature type="compositionally biased region" description="Acidic residues" evidence="2">
    <location>
        <begin position="520"/>
        <end position="557"/>
    </location>
</feature>
<organism evidence="4 5">
    <name type="scientific">Globisporangium ultimum (strain ATCC 200006 / CBS 805.95 / DAOM BR144)</name>
    <name type="common">Pythium ultimum</name>
    <dbReference type="NCBI Taxonomy" id="431595"/>
    <lineage>
        <taxon>Eukaryota</taxon>
        <taxon>Sar</taxon>
        <taxon>Stramenopiles</taxon>
        <taxon>Oomycota</taxon>
        <taxon>Peronosporomycetes</taxon>
        <taxon>Pythiales</taxon>
        <taxon>Pythiaceae</taxon>
        <taxon>Globisporangium</taxon>
    </lineage>
</organism>
<dbReference type="InParanoid" id="K3WH83"/>
<dbReference type="InterPro" id="IPR039742">
    <property type="entry name" value="Shq1"/>
</dbReference>
<dbReference type="PROSITE" id="PS51203">
    <property type="entry name" value="CS"/>
    <property type="match status" value="1"/>
</dbReference>
<dbReference type="CDD" id="cd00298">
    <property type="entry name" value="ACD_sHsps_p23-like"/>
    <property type="match status" value="1"/>
</dbReference>
<dbReference type="STRING" id="431595.K3WH83"/>
<evidence type="ECO:0000256" key="1">
    <source>
        <dbReference type="ARBA" id="ARBA00005607"/>
    </source>
</evidence>
<dbReference type="InterPro" id="IPR007052">
    <property type="entry name" value="CS_dom"/>
</dbReference>
<accession>K3WH83</accession>
<reference evidence="5" key="2">
    <citation type="submission" date="2010-04" db="EMBL/GenBank/DDBJ databases">
        <authorList>
            <person name="Buell R."/>
            <person name="Hamilton J."/>
            <person name="Hostetler J."/>
        </authorList>
    </citation>
    <scope>NUCLEOTIDE SEQUENCE [LARGE SCALE GENOMIC DNA]</scope>
    <source>
        <strain evidence="5">DAOM:BR144</strain>
    </source>
</reference>
<dbReference type="EMBL" id="GL376567">
    <property type="status" value="NOT_ANNOTATED_CDS"/>
    <property type="molecule type" value="Genomic_DNA"/>
</dbReference>
<dbReference type="InterPro" id="IPR008978">
    <property type="entry name" value="HSP20-like_chaperone"/>
</dbReference>
<dbReference type="Gene3D" id="2.60.40.790">
    <property type="match status" value="1"/>
</dbReference>
<feature type="domain" description="CS" evidence="3">
    <location>
        <begin position="2"/>
        <end position="92"/>
    </location>
</feature>
<evidence type="ECO:0000313" key="4">
    <source>
        <dbReference type="EnsemblProtists" id="PYU1_T004325"/>
    </source>
</evidence>
<dbReference type="PANTHER" id="PTHR12967">
    <property type="entry name" value="PROTEIN SHQ1 HOMOLOG"/>
    <property type="match status" value="1"/>
</dbReference>
<dbReference type="GO" id="GO:0005737">
    <property type="term" value="C:cytoplasm"/>
    <property type="evidence" value="ECO:0007669"/>
    <property type="project" value="TreeGrafter"/>
</dbReference>
<reference evidence="5" key="1">
    <citation type="journal article" date="2010" name="Genome Biol.">
        <title>Genome sequence of the necrotrophic plant pathogen Pythium ultimum reveals original pathogenicity mechanisms and effector repertoire.</title>
        <authorList>
            <person name="Levesque C.A."/>
            <person name="Brouwer H."/>
            <person name="Cano L."/>
            <person name="Hamilton J.P."/>
            <person name="Holt C."/>
            <person name="Huitema E."/>
            <person name="Raffaele S."/>
            <person name="Robideau G.P."/>
            <person name="Thines M."/>
            <person name="Win J."/>
            <person name="Zerillo M.M."/>
            <person name="Beakes G.W."/>
            <person name="Boore J.L."/>
            <person name="Busam D."/>
            <person name="Dumas B."/>
            <person name="Ferriera S."/>
            <person name="Fuerstenberg S.I."/>
            <person name="Gachon C.M."/>
            <person name="Gaulin E."/>
            <person name="Govers F."/>
            <person name="Grenville-Briggs L."/>
            <person name="Horner N."/>
            <person name="Hostetler J."/>
            <person name="Jiang R.H."/>
            <person name="Johnson J."/>
            <person name="Krajaejun T."/>
            <person name="Lin H."/>
            <person name="Meijer H.J."/>
            <person name="Moore B."/>
            <person name="Morris P."/>
            <person name="Phuntmart V."/>
            <person name="Puiu D."/>
            <person name="Shetty J."/>
            <person name="Stajich J.E."/>
            <person name="Tripathy S."/>
            <person name="Wawra S."/>
            <person name="van West P."/>
            <person name="Whitty B.R."/>
            <person name="Coutinho P.M."/>
            <person name="Henrissat B."/>
            <person name="Martin F."/>
            <person name="Thomas P.D."/>
            <person name="Tyler B.M."/>
            <person name="De Vries R.P."/>
            <person name="Kamoun S."/>
            <person name="Yandell M."/>
            <person name="Tisserat N."/>
            <person name="Buell C.R."/>
        </authorList>
    </citation>
    <scope>NUCLEOTIDE SEQUENCE</scope>
    <source>
        <strain evidence="5">DAOM:BR144</strain>
    </source>
</reference>
<dbReference type="EnsemblProtists" id="PYU1_T004325">
    <property type="protein sequence ID" value="PYU1_T004325"/>
    <property type="gene ID" value="PYU1_G004315"/>
</dbReference>